<comment type="caution">
    <text evidence="8">The sequence shown here is derived from an EMBL/GenBank/DDBJ whole genome shotgun (WGS) entry which is preliminary data.</text>
</comment>
<comment type="subcellular location">
    <subcellularLocation>
        <location evidence="1">Nucleus</location>
    </subcellularLocation>
</comment>
<feature type="region of interest" description="Disordered" evidence="6">
    <location>
        <begin position="38"/>
        <end position="63"/>
    </location>
</feature>
<dbReference type="Pfam" id="PF10523">
    <property type="entry name" value="BEN"/>
    <property type="match status" value="1"/>
</dbReference>
<dbReference type="InterPro" id="IPR018379">
    <property type="entry name" value="BEN_domain"/>
</dbReference>
<dbReference type="PROSITE" id="PS51457">
    <property type="entry name" value="BEN"/>
    <property type="match status" value="1"/>
</dbReference>
<dbReference type="EMBL" id="JBEUOH010000017">
    <property type="protein sequence ID" value="KAL0871334.1"/>
    <property type="molecule type" value="Genomic_DNA"/>
</dbReference>
<proteinExistence type="predicted"/>
<dbReference type="PANTHER" id="PTHR35346">
    <property type="entry name" value="BEN DOMAIN-CONTAINING PROTEIN 6"/>
    <property type="match status" value="1"/>
</dbReference>
<evidence type="ECO:0000256" key="2">
    <source>
        <dbReference type="ARBA" id="ARBA00022491"/>
    </source>
</evidence>
<feature type="region of interest" description="Disordered" evidence="6">
    <location>
        <begin position="271"/>
        <end position="292"/>
    </location>
</feature>
<evidence type="ECO:0000256" key="1">
    <source>
        <dbReference type="ARBA" id="ARBA00004123"/>
    </source>
</evidence>
<evidence type="ECO:0000313" key="9">
    <source>
        <dbReference type="Proteomes" id="UP001549920"/>
    </source>
</evidence>
<reference evidence="8 9" key="1">
    <citation type="submission" date="2024-06" db="EMBL/GenBank/DDBJ databases">
        <title>A chromosome-level genome assembly of beet webworm, Loxostege sticticalis.</title>
        <authorList>
            <person name="Zhang Y."/>
        </authorList>
    </citation>
    <scope>NUCLEOTIDE SEQUENCE [LARGE SCALE GENOMIC DNA]</scope>
    <source>
        <strain evidence="8">AQ026</strain>
        <tissue evidence="8">Whole body</tissue>
    </source>
</reference>
<keyword evidence="5" id="KW-0539">Nucleus</keyword>
<sequence>MLEWSSFQRVYSVLELSAAEGLMMLWRNCETTMSPTATEVSSAHTPPVTRKSSPTEAHSVPVPEVCPQTSEASRSYLSYVREKERSGSYSDVTESLKDVVTQVIHKWWAANAGAKDIAPATVAKITQEAALKSTQRVESPRAARRLPTTASRLSASRKHKVPIGDGFARVPAYILKTIDWSRYKVATRLLLEHVFGKRVLATHNLTGRPSPAFPNRVPKGQLDPDKVRDIIQTVIEHTGVSESLVRTCITIKCADEGKWLRKQLTKLKAKKKEDLEKKRTAEKKNFNLTAST</sequence>
<evidence type="ECO:0000256" key="5">
    <source>
        <dbReference type="ARBA" id="ARBA00023242"/>
    </source>
</evidence>
<keyword evidence="4" id="KW-0804">Transcription</keyword>
<evidence type="ECO:0000256" key="3">
    <source>
        <dbReference type="ARBA" id="ARBA00023015"/>
    </source>
</evidence>
<keyword evidence="2" id="KW-0678">Repressor</keyword>
<feature type="compositionally biased region" description="Polar residues" evidence="6">
    <location>
        <begin position="38"/>
        <end position="56"/>
    </location>
</feature>
<feature type="compositionally biased region" description="Basic and acidic residues" evidence="6">
    <location>
        <begin position="271"/>
        <end position="285"/>
    </location>
</feature>
<dbReference type="InterPro" id="IPR037496">
    <property type="entry name" value="BEND6-like"/>
</dbReference>
<dbReference type="SMART" id="SM01025">
    <property type="entry name" value="BEN"/>
    <property type="match status" value="1"/>
</dbReference>
<gene>
    <name evidence="8" type="ORF">ABMA27_005076</name>
</gene>
<accession>A0ABR3HLR1</accession>
<name>A0ABR3HLR1_LOXSC</name>
<keyword evidence="9" id="KW-1185">Reference proteome</keyword>
<organism evidence="8 9">
    <name type="scientific">Loxostege sticticalis</name>
    <name type="common">Beet webworm moth</name>
    <dbReference type="NCBI Taxonomy" id="481309"/>
    <lineage>
        <taxon>Eukaryota</taxon>
        <taxon>Metazoa</taxon>
        <taxon>Ecdysozoa</taxon>
        <taxon>Arthropoda</taxon>
        <taxon>Hexapoda</taxon>
        <taxon>Insecta</taxon>
        <taxon>Pterygota</taxon>
        <taxon>Neoptera</taxon>
        <taxon>Endopterygota</taxon>
        <taxon>Lepidoptera</taxon>
        <taxon>Glossata</taxon>
        <taxon>Ditrysia</taxon>
        <taxon>Pyraloidea</taxon>
        <taxon>Crambidae</taxon>
        <taxon>Pyraustinae</taxon>
        <taxon>Loxostege</taxon>
    </lineage>
</organism>
<evidence type="ECO:0000259" key="7">
    <source>
        <dbReference type="PROSITE" id="PS51457"/>
    </source>
</evidence>
<dbReference type="Gene3D" id="1.10.10.2590">
    <property type="entry name" value="BEN domain"/>
    <property type="match status" value="1"/>
</dbReference>
<evidence type="ECO:0000256" key="6">
    <source>
        <dbReference type="SAM" id="MobiDB-lite"/>
    </source>
</evidence>
<dbReference type="PANTHER" id="PTHR35346:SF1">
    <property type="entry name" value="BEN DOMAIN-CONTAINING PROTEIN 6"/>
    <property type="match status" value="1"/>
</dbReference>
<evidence type="ECO:0000256" key="4">
    <source>
        <dbReference type="ARBA" id="ARBA00023163"/>
    </source>
</evidence>
<dbReference type="Proteomes" id="UP001549920">
    <property type="component" value="Unassembled WGS sequence"/>
</dbReference>
<protein>
    <recommendedName>
        <fullName evidence="7">BEN domain-containing protein</fullName>
    </recommendedName>
</protein>
<keyword evidence="3" id="KW-0805">Transcription regulation</keyword>
<feature type="region of interest" description="Disordered" evidence="6">
    <location>
        <begin position="133"/>
        <end position="154"/>
    </location>
</feature>
<feature type="domain" description="BEN" evidence="7">
    <location>
        <begin position="164"/>
        <end position="260"/>
    </location>
</feature>
<evidence type="ECO:0000313" key="8">
    <source>
        <dbReference type="EMBL" id="KAL0871334.1"/>
    </source>
</evidence>